<feature type="chain" id="PRO_5015430246" description="DUF7580 domain-containing protein" evidence="2">
    <location>
        <begin position="21"/>
        <end position="577"/>
    </location>
</feature>
<accession>A0A2T2N1U7</accession>
<keyword evidence="5" id="KW-1185">Reference proteome</keyword>
<dbReference type="Pfam" id="PF24476">
    <property type="entry name" value="DUF7580"/>
    <property type="match status" value="1"/>
</dbReference>
<keyword evidence="1" id="KW-0175">Coiled coil</keyword>
<feature type="coiled-coil region" evidence="1">
    <location>
        <begin position="94"/>
        <end position="121"/>
    </location>
</feature>
<evidence type="ECO:0000256" key="2">
    <source>
        <dbReference type="SAM" id="SignalP"/>
    </source>
</evidence>
<dbReference type="AlphaFoldDB" id="A0A2T2N1U7"/>
<evidence type="ECO:0000256" key="1">
    <source>
        <dbReference type="SAM" id="Coils"/>
    </source>
</evidence>
<dbReference type="InterPro" id="IPR056002">
    <property type="entry name" value="DUF7580"/>
</dbReference>
<dbReference type="OrthoDB" id="3565018at2759"/>
<name>A0A2T2N1U7_CORCC</name>
<proteinExistence type="predicted"/>
<dbReference type="Proteomes" id="UP000240883">
    <property type="component" value="Unassembled WGS sequence"/>
</dbReference>
<dbReference type="PANTHER" id="PTHR35186">
    <property type="entry name" value="ANK_REP_REGION DOMAIN-CONTAINING PROTEIN"/>
    <property type="match status" value="1"/>
</dbReference>
<dbReference type="STRING" id="1448308.A0A2T2N1U7"/>
<keyword evidence="2" id="KW-0732">Signal</keyword>
<dbReference type="EMBL" id="KZ678156">
    <property type="protein sequence ID" value="PSN59413.1"/>
    <property type="molecule type" value="Genomic_DNA"/>
</dbReference>
<feature type="signal peptide" evidence="2">
    <location>
        <begin position="1"/>
        <end position="20"/>
    </location>
</feature>
<gene>
    <name evidence="4" type="ORF">BS50DRAFT_580002</name>
</gene>
<evidence type="ECO:0000313" key="5">
    <source>
        <dbReference type="Proteomes" id="UP000240883"/>
    </source>
</evidence>
<evidence type="ECO:0000259" key="3">
    <source>
        <dbReference type="Pfam" id="PF24476"/>
    </source>
</evidence>
<dbReference type="PANTHER" id="PTHR35186:SF4">
    <property type="entry name" value="PRION-INHIBITION AND PROPAGATION HELO DOMAIN-CONTAINING PROTEIN"/>
    <property type="match status" value="1"/>
</dbReference>
<reference evidence="4 5" key="1">
    <citation type="journal article" date="2018" name="Front. Microbiol.">
        <title>Genome-Wide Analysis of Corynespora cassiicola Leaf Fall Disease Putative Effectors.</title>
        <authorList>
            <person name="Lopez D."/>
            <person name="Ribeiro S."/>
            <person name="Label P."/>
            <person name="Fumanal B."/>
            <person name="Venisse J.S."/>
            <person name="Kohler A."/>
            <person name="de Oliveira R.R."/>
            <person name="Labutti K."/>
            <person name="Lipzen A."/>
            <person name="Lail K."/>
            <person name="Bauer D."/>
            <person name="Ohm R.A."/>
            <person name="Barry K.W."/>
            <person name="Spatafora J."/>
            <person name="Grigoriev I.V."/>
            <person name="Martin F.M."/>
            <person name="Pujade-Renaud V."/>
        </authorList>
    </citation>
    <scope>NUCLEOTIDE SEQUENCE [LARGE SCALE GENOMIC DNA]</scope>
    <source>
        <strain evidence="4 5">Philippines</strain>
    </source>
</reference>
<organism evidence="4 5">
    <name type="scientific">Corynespora cassiicola Philippines</name>
    <dbReference type="NCBI Taxonomy" id="1448308"/>
    <lineage>
        <taxon>Eukaryota</taxon>
        <taxon>Fungi</taxon>
        <taxon>Dikarya</taxon>
        <taxon>Ascomycota</taxon>
        <taxon>Pezizomycotina</taxon>
        <taxon>Dothideomycetes</taxon>
        <taxon>Pleosporomycetidae</taxon>
        <taxon>Pleosporales</taxon>
        <taxon>Corynesporascaceae</taxon>
        <taxon>Corynespora</taxon>
    </lineage>
</organism>
<sequence length="577" mass="65424">MSGLEVTGVVLGALPLIISALEHYAEGVATAKRYWRYKNEIKGLLLRIVTERGIFMNTLELLLTGIVRVEHMEEFLASPGGKAWSEAAIQQQLENRLRNVYKAYLDNVKEMEESLRVMMKKLGLDADGKPQFSDPNAFKQEYKRLKFSITKSEYEDQLSRLSKFNQDLIRMTKQSLELEPTRMDKKAKAVCPDFNAFRSYARSLYDTLRGGLQCSCQGHTANLRLEHRSQNLKSVPPEKTPFRVIFSYSAGSDSQRVSWTEADICCVIDGSGKTATALTQNSVSTEPKAKRKVRFGQANSQEQSASAILATASAVQSAVADPTADRIHDLCKALQSLNQPYRDMCIGYLFDKLKRKHGIYPLPPPVSAAHQHQWVAYSLRDVLSHDTKVGRKLSQHDKLKVAIDVSSSVLQLYNTPWLNEEWSKDDVLFIQRPGFPPSSLYEHPFVRRILGSSPSKTYSKPSGSTYSIIRNRTLFTLGILLIELWYGKSIEELQIPEDLNYQNIAGVAWGTAYRLVEDELEFEAGPRYSLAVRRCIRGDFDRRDKDMSLEDEDFQKVVYNGVVALLEKTFQQFNSLD</sequence>
<protein>
    <recommendedName>
        <fullName evidence="3">DUF7580 domain-containing protein</fullName>
    </recommendedName>
</protein>
<feature type="domain" description="DUF7580" evidence="3">
    <location>
        <begin position="196"/>
        <end position="572"/>
    </location>
</feature>
<evidence type="ECO:0000313" key="4">
    <source>
        <dbReference type="EMBL" id="PSN59413.1"/>
    </source>
</evidence>